<evidence type="ECO:0000256" key="1">
    <source>
        <dbReference type="ARBA" id="ARBA00023002"/>
    </source>
</evidence>
<feature type="domain" description="Luciferase-like" evidence="2">
    <location>
        <begin position="27"/>
        <end position="268"/>
    </location>
</feature>
<keyword evidence="1" id="KW-0560">Oxidoreductase</keyword>
<dbReference type="GO" id="GO:0004497">
    <property type="term" value="F:monooxygenase activity"/>
    <property type="evidence" value="ECO:0007669"/>
    <property type="project" value="UniProtKB-KW"/>
</dbReference>
<name>A0A438M9F5_9ACTN</name>
<evidence type="ECO:0000259" key="2">
    <source>
        <dbReference type="Pfam" id="PF00296"/>
    </source>
</evidence>
<keyword evidence="4" id="KW-1185">Reference proteome</keyword>
<dbReference type="InterPro" id="IPR036661">
    <property type="entry name" value="Luciferase-like_sf"/>
</dbReference>
<dbReference type="Pfam" id="PF00296">
    <property type="entry name" value="Bac_luciferase"/>
    <property type="match status" value="1"/>
</dbReference>
<protein>
    <submittedName>
        <fullName evidence="3">Alkanesulfonate monooxygenase SsuD/methylene tetrahydromethanopterin reductase-like flavin-dependent oxidoreductase (Luciferase family)</fullName>
    </submittedName>
</protein>
<dbReference type="PANTHER" id="PTHR43244">
    <property type="match status" value="1"/>
</dbReference>
<dbReference type="OrthoDB" id="9775082at2"/>
<dbReference type="InterPro" id="IPR050564">
    <property type="entry name" value="F420-G6PD/mer"/>
</dbReference>
<accession>A0A438M9F5</accession>
<organism evidence="3 4">
    <name type="scientific">Nonomuraea polychroma</name>
    <dbReference type="NCBI Taxonomy" id="46176"/>
    <lineage>
        <taxon>Bacteria</taxon>
        <taxon>Bacillati</taxon>
        <taxon>Actinomycetota</taxon>
        <taxon>Actinomycetes</taxon>
        <taxon>Streptosporangiales</taxon>
        <taxon>Streptosporangiaceae</taxon>
        <taxon>Nonomuraea</taxon>
    </lineage>
</organism>
<gene>
    <name evidence="3" type="ORF">EDD27_4973</name>
</gene>
<dbReference type="AlphaFoldDB" id="A0A438M9F5"/>
<proteinExistence type="predicted"/>
<evidence type="ECO:0000313" key="3">
    <source>
        <dbReference type="EMBL" id="RVX42349.1"/>
    </source>
</evidence>
<sequence>MPGAGRLPTVRTMSERRSLYGVALPASPRHFGRLVESARLAEELGADLVTVSDHPYLPSELETFTLLALLVGRTERVLVAPNVAPLTLRPPAMLAKSASTLQFVSGGRFVLGLGVGGPYELTPGFGGAWPGIGQAISALDEAIPLIRRLWGPESIDHDGTYFRLKQANAGPAPEPDVPIWVGSFKPRMLAVTGRHADGWLPTNAYLDLAEVPELHRRIDEAAQAAGRDPGRIRRVFNVMGTISDRVPERNDRLLNGSARHWVTALRDYRDRLGFDSFVFWPVQGDVREQIRLFFEQVHPHVGR</sequence>
<dbReference type="CDD" id="cd01097">
    <property type="entry name" value="Tetrahydromethanopterin_reductase"/>
    <property type="match status" value="1"/>
</dbReference>
<dbReference type="Proteomes" id="UP000284824">
    <property type="component" value="Unassembled WGS sequence"/>
</dbReference>
<dbReference type="EMBL" id="SAUN01000001">
    <property type="protein sequence ID" value="RVX42349.1"/>
    <property type="molecule type" value="Genomic_DNA"/>
</dbReference>
<comment type="caution">
    <text evidence="3">The sequence shown here is derived from an EMBL/GenBank/DDBJ whole genome shotgun (WGS) entry which is preliminary data.</text>
</comment>
<dbReference type="GO" id="GO:0016705">
    <property type="term" value="F:oxidoreductase activity, acting on paired donors, with incorporation or reduction of molecular oxygen"/>
    <property type="evidence" value="ECO:0007669"/>
    <property type="project" value="InterPro"/>
</dbReference>
<keyword evidence="3" id="KW-0503">Monooxygenase</keyword>
<dbReference type="PANTHER" id="PTHR43244:SF1">
    <property type="entry name" value="5,10-METHYLENETETRAHYDROMETHANOPTERIN REDUCTASE"/>
    <property type="match status" value="1"/>
</dbReference>
<evidence type="ECO:0000313" key="4">
    <source>
        <dbReference type="Proteomes" id="UP000284824"/>
    </source>
</evidence>
<reference evidence="3 4" key="1">
    <citation type="submission" date="2019-01" db="EMBL/GenBank/DDBJ databases">
        <title>Sequencing the genomes of 1000 actinobacteria strains.</title>
        <authorList>
            <person name="Klenk H.-P."/>
        </authorList>
    </citation>
    <scope>NUCLEOTIDE SEQUENCE [LARGE SCALE GENOMIC DNA]</scope>
    <source>
        <strain evidence="3 4">DSM 43925</strain>
    </source>
</reference>
<dbReference type="Gene3D" id="3.20.20.30">
    <property type="entry name" value="Luciferase-like domain"/>
    <property type="match status" value="1"/>
</dbReference>
<dbReference type="SUPFAM" id="SSF51679">
    <property type="entry name" value="Bacterial luciferase-like"/>
    <property type="match status" value="1"/>
</dbReference>
<dbReference type="InterPro" id="IPR011251">
    <property type="entry name" value="Luciferase-like_dom"/>
</dbReference>